<evidence type="ECO:0000256" key="2">
    <source>
        <dbReference type="ARBA" id="ARBA00004496"/>
    </source>
</evidence>
<evidence type="ECO:0000256" key="5">
    <source>
        <dbReference type="ARBA" id="ARBA00022490"/>
    </source>
</evidence>
<dbReference type="SUPFAM" id="SSF56235">
    <property type="entry name" value="N-terminal nucleophile aminohydrolases (Ntn hydrolases)"/>
    <property type="match status" value="1"/>
</dbReference>
<dbReference type="PANTHER" id="PTHR10937">
    <property type="entry name" value="GLUCOSAMINE--FRUCTOSE-6-PHOSPHATE AMINOTRANSFERASE, ISOMERIZING"/>
    <property type="match status" value="1"/>
</dbReference>
<dbReference type="EMBL" id="QXQA01000029">
    <property type="protein sequence ID" value="RIX46017.1"/>
    <property type="molecule type" value="Genomic_DNA"/>
</dbReference>
<gene>
    <name evidence="10 14" type="primary">glmS</name>
    <name evidence="14" type="ORF">D3P08_26490</name>
</gene>
<dbReference type="NCBIfam" id="TIGR01135">
    <property type="entry name" value="glmS"/>
    <property type="match status" value="1"/>
</dbReference>
<dbReference type="GO" id="GO:0005975">
    <property type="term" value="P:carbohydrate metabolic process"/>
    <property type="evidence" value="ECO:0007669"/>
    <property type="project" value="UniProtKB-UniRule"/>
</dbReference>
<dbReference type="InterPro" id="IPR046348">
    <property type="entry name" value="SIS_dom_sf"/>
</dbReference>
<evidence type="ECO:0000259" key="12">
    <source>
        <dbReference type="PROSITE" id="PS51278"/>
    </source>
</evidence>
<evidence type="ECO:0000256" key="9">
    <source>
        <dbReference type="ARBA" id="ARBA00022962"/>
    </source>
</evidence>
<dbReference type="FunFam" id="3.40.50.10490:FF:000001">
    <property type="entry name" value="Glutamine--fructose-6-phosphate aminotransferase [isomerizing]"/>
    <property type="match status" value="1"/>
</dbReference>
<sequence>MCGIVGYIGKRDSQDILLEGLKKLEYRGYDSAGIAVFTSNGLEIKKSKGRLAVLEDKLKGEPLEGSVGIGHTRWATHGKPSDVNSHPHTDNSRKFSVVHNGIVENYLELKEELIAKGHVFVSETDTEVISHLVAEEYDGNIVEAVQRAVKRMRGAFALGVLTEYEPEKLVAVRFASPLVIGIGKDENFIGSDIPAILEHTRDVYILNDGEMAVLTRNGVELMTTEGEPISKEIFHVDWDIVTAEKAGFDHFMLKEIYEQPKAYRDTMLGRIAEDGKSVYLKELSMSDEYVKSIRKVHIVACGTAYHAGLVGKSVIESLARIPVETDVASEYRYRSPIITPDTLVIVVSQSGETADTLAALREAQKNGARVLAITNVVGSSVAREADDVIVTWAGPEIAVASTKAYTSQLIAFYLFGLHLAGVLGTQEQSDVEALIEGLHALPAQVESILEQSAVLKQVAESMSHHKSLFFIGRGVDYAVAQEGSLKLKEISYIHSEAYAAGELKHGTLALIEDGIPVIALVTQEALYEKTLSNIKEVKARGAHVLAIANNGSEEEVAKSVDEIFAIPKTLPILSPALAVVPLQLISYYASLALGHDVDKPRNLAKSVTVE</sequence>
<dbReference type="GO" id="GO:0005829">
    <property type="term" value="C:cytosol"/>
    <property type="evidence" value="ECO:0007669"/>
    <property type="project" value="TreeGrafter"/>
</dbReference>
<feature type="domain" description="SIS" evidence="13">
    <location>
        <begin position="458"/>
        <end position="600"/>
    </location>
</feature>
<dbReference type="AlphaFoldDB" id="A0A3A1UIT3"/>
<comment type="subcellular location">
    <subcellularLocation>
        <location evidence="2 10">Cytoplasm</location>
    </subcellularLocation>
</comment>
<protein>
    <recommendedName>
        <fullName evidence="4 10">Glutamine--fructose-6-phosphate aminotransferase [isomerizing]</fullName>
        <ecNumber evidence="3 10">2.6.1.16</ecNumber>
    </recommendedName>
    <alternativeName>
        <fullName evidence="10">D-fructose-6-phosphate amidotransferase</fullName>
    </alternativeName>
    <alternativeName>
        <fullName evidence="10">GFAT</fullName>
    </alternativeName>
    <alternativeName>
        <fullName evidence="10">Glucosamine-6-phosphate synthase</fullName>
    </alternativeName>
    <alternativeName>
        <fullName evidence="10">Hexosephosphate aminotransferase</fullName>
    </alternativeName>
    <alternativeName>
        <fullName evidence="10">L-glutamine--D-fructose-6-phosphate amidotransferase</fullName>
    </alternativeName>
</protein>
<keyword evidence="6 10" id="KW-0032">Aminotransferase</keyword>
<dbReference type="GO" id="GO:0006487">
    <property type="term" value="P:protein N-linked glycosylation"/>
    <property type="evidence" value="ECO:0007669"/>
    <property type="project" value="TreeGrafter"/>
</dbReference>
<name>A0A3A1UIT3_9BACL</name>
<feature type="initiator methionine" description="Removed" evidence="10">
    <location>
        <position position="1"/>
    </location>
</feature>
<keyword evidence="9" id="KW-0315">Glutamine amidotransferase</keyword>
<dbReference type="OrthoDB" id="106547at2"/>
<comment type="catalytic activity">
    <reaction evidence="1 10">
        <text>D-fructose 6-phosphate + L-glutamine = D-glucosamine 6-phosphate + L-glutamate</text>
        <dbReference type="Rhea" id="RHEA:13237"/>
        <dbReference type="ChEBI" id="CHEBI:29985"/>
        <dbReference type="ChEBI" id="CHEBI:58359"/>
        <dbReference type="ChEBI" id="CHEBI:58725"/>
        <dbReference type="ChEBI" id="CHEBI:61527"/>
        <dbReference type="EC" id="2.6.1.16"/>
    </reaction>
</comment>
<dbReference type="FunFam" id="3.40.50.10490:FF:000022">
    <property type="entry name" value="Glutamine--fructose-6-phosphate aminotransferase [isomerizing]"/>
    <property type="match status" value="1"/>
</dbReference>
<reference evidence="14 15" key="1">
    <citation type="submission" date="2018-09" db="EMBL/GenBank/DDBJ databases">
        <title>Paenibacillus aracenensis nov. sp. isolated from a cave in southern Spain.</title>
        <authorList>
            <person name="Jurado V."/>
            <person name="Gutierrez-Patricio S."/>
            <person name="Gonzalez-Pimentel J.L."/>
            <person name="Miller A.Z."/>
            <person name="Laiz L."/>
            <person name="Saiz-Jimenez C."/>
        </authorList>
    </citation>
    <scope>NUCLEOTIDE SEQUENCE [LARGE SCALE GENOMIC DNA]</scope>
    <source>
        <strain evidence="14 15">DSM 22867</strain>
    </source>
</reference>
<dbReference type="PROSITE" id="PS51464">
    <property type="entry name" value="SIS"/>
    <property type="match status" value="2"/>
</dbReference>
<dbReference type="GO" id="GO:0004360">
    <property type="term" value="F:glutamine-fructose-6-phosphate transaminase (isomerizing) activity"/>
    <property type="evidence" value="ECO:0007669"/>
    <property type="project" value="UniProtKB-UniRule"/>
</dbReference>
<dbReference type="GO" id="GO:0006047">
    <property type="term" value="P:UDP-N-acetylglucosamine metabolic process"/>
    <property type="evidence" value="ECO:0007669"/>
    <property type="project" value="TreeGrafter"/>
</dbReference>
<evidence type="ECO:0000256" key="10">
    <source>
        <dbReference type="HAMAP-Rule" id="MF_00164"/>
    </source>
</evidence>
<dbReference type="InterPro" id="IPR035466">
    <property type="entry name" value="GlmS/AgaS_SIS"/>
</dbReference>
<feature type="region of interest" description="Disordered" evidence="11">
    <location>
        <begin position="70"/>
        <end position="90"/>
    </location>
</feature>
<comment type="caution">
    <text evidence="14">The sequence shown here is derived from an EMBL/GenBank/DDBJ whole genome shotgun (WGS) entry which is preliminary data.</text>
</comment>
<proteinExistence type="inferred from homology"/>
<dbReference type="InterPro" id="IPR005855">
    <property type="entry name" value="GFAT"/>
</dbReference>
<accession>A0A3A1UIT3</accession>
<evidence type="ECO:0000256" key="6">
    <source>
        <dbReference type="ARBA" id="ARBA00022576"/>
    </source>
</evidence>
<dbReference type="CDD" id="cd05009">
    <property type="entry name" value="SIS_GlmS_GlmD_2"/>
    <property type="match status" value="1"/>
</dbReference>
<dbReference type="Pfam" id="PF13522">
    <property type="entry name" value="GATase_6"/>
    <property type="match status" value="1"/>
</dbReference>
<evidence type="ECO:0000313" key="14">
    <source>
        <dbReference type="EMBL" id="RIX46017.1"/>
    </source>
</evidence>
<feature type="domain" description="Glutamine amidotransferase type-2" evidence="12">
    <location>
        <begin position="2"/>
        <end position="217"/>
    </location>
</feature>
<dbReference type="EC" id="2.6.1.16" evidence="3 10"/>
<dbReference type="PANTHER" id="PTHR10937:SF0">
    <property type="entry name" value="GLUTAMINE--FRUCTOSE-6-PHOSPHATE TRANSAMINASE (ISOMERIZING)"/>
    <property type="match status" value="1"/>
</dbReference>
<dbReference type="GO" id="GO:0097367">
    <property type="term" value="F:carbohydrate derivative binding"/>
    <property type="evidence" value="ECO:0007669"/>
    <property type="project" value="InterPro"/>
</dbReference>
<dbReference type="Gene3D" id="3.40.50.10490">
    <property type="entry name" value="Glucose-6-phosphate isomerase like protein, domain 1"/>
    <property type="match status" value="2"/>
</dbReference>
<dbReference type="CDD" id="cd00714">
    <property type="entry name" value="GFAT"/>
    <property type="match status" value="1"/>
</dbReference>
<comment type="subunit">
    <text evidence="10">Homodimer.</text>
</comment>
<evidence type="ECO:0000256" key="4">
    <source>
        <dbReference type="ARBA" id="ARBA00016090"/>
    </source>
</evidence>
<dbReference type="NCBIfam" id="NF001484">
    <property type="entry name" value="PRK00331.1"/>
    <property type="match status" value="1"/>
</dbReference>
<evidence type="ECO:0000256" key="3">
    <source>
        <dbReference type="ARBA" id="ARBA00012916"/>
    </source>
</evidence>
<dbReference type="InterPro" id="IPR029055">
    <property type="entry name" value="Ntn_hydrolases_N"/>
</dbReference>
<dbReference type="InterPro" id="IPR035490">
    <property type="entry name" value="GlmS/FrlB_SIS"/>
</dbReference>
<evidence type="ECO:0000256" key="11">
    <source>
        <dbReference type="SAM" id="MobiDB-lite"/>
    </source>
</evidence>
<dbReference type="SUPFAM" id="SSF53697">
    <property type="entry name" value="SIS domain"/>
    <property type="match status" value="1"/>
</dbReference>
<dbReference type="PROSITE" id="PS51278">
    <property type="entry name" value="GATASE_TYPE_2"/>
    <property type="match status" value="1"/>
</dbReference>
<feature type="active site" description="Nucleophile; for GATase activity" evidence="10">
    <location>
        <position position="2"/>
    </location>
</feature>
<evidence type="ECO:0000259" key="13">
    <source>
        <dbReference type="PROSITE" id="PS51464"/>
    </source>
</evidence>
<comment type="function">
    <text evidence="10">Catalyzes the first step in hexosamine metabolism, converting fructose-6P into glucosamine-6P using glutamine as a nitrogen source.</text>
</comment>
<evidence type="ECO:0000256" key="8">
    <source>
        <dbReference type="ARBA" id="ARBA00022737"/>
    </source>
</evidence>
<dbReference type="GO" id="GO:0006002">
    <property type="term" value="P:fructose 6-phosphate metabolic process"/>
    <property type="evidence" value="ECO:0007669"/>
    <property type="project" value="TreeGrafter"/>
</dbReference>
<dbReference type="Pfam" id="PF01380">
    <property type="entry name" value="SIS"/>
    <property type="match status" value="2"/>
</dbReference>
<dbReference type="InterPro" id="IPR047084">
    <property type="entry name" value="GFAT_N"/>
</dbReference>
<evidence type="ECO:0000313" key="15">
    <source>
        <dbReference type="Proteomes" id="UP000266482"/>
    </source>
</evidence>
<dbReference type="FunFam" id="3.60.20.10:FF:000006">
    <property type="entry name" value="Glutamine--fructose-6-phosphate aminotransferase [isomerizing]"/>
    <property type="match status" value="1"/>
</dbReference>
<evidence type="ECO:0000256" key="7">
    <source>
        <dbReference type="ARBA" id="ARBA00022679"/>
    </source>
</evidence>
<dbReference type="Proteomes" id="UP000266482">
    <property type="component" value="Unassembled WGS sequence"/>
</dbReference>
<dbReference type="HAMAP" id="MF_00164">
    <property type="entry name" value="GlmS"/>
    <property type="match status" value="1"/>
</dbReference>
<keyword evidence="15" id="KW-1185">Reference proteome</keyword>
<feature type="domain" description="SIS" evidence="13">
    <location>
        <begin position="285"/>
        <end position="425"/>
    </location>
</feature>
<feature type="active site" description="For Fru-6P isomerization activity" evidence="10">
    <location>
        <position position="605"/>
    </location>
</feature>
<keyword evidence="5 10" id="KW-0963">Cytoplasm</keyword>
<dbReference type="RefSeq" id="WP_119603140.1">
    <property type="nucleotide sequence ID" value="NZ_QXQA01000029.1"/>
</dbReference>
<evidence type="ECO:0000256" key="1">
    <source>
        <dbReference type="ARBA" id="ARBA00001031"/>
    </source>
</evidence>
<dbReference type="InterPro" id="IPR017932">
    <property type="entry name" value="GATase_2_dom"/>
</dbReference>
<dbReference type="InterPro" id="IPR001347">
    <property type="entry name" value="SIS_dom"/>
</dbReference>
<keyword evidence="8" id="KW-0677">Repeat</keyword>
<organism evidence="14 15">
    <name type="scientific">Paenibacillus nanensis</name>
    <dbReference type="NCBI Taxonomy" id="393251"/>
    <lineage>
        <taxon>Bacteria</taxon>
        <taxon>Bacillati</taxon>
        <taxon>Bacillota</taxon>
        <taxon>Bacilli</taxon>
        <taxon>Bacillales</taxon>
        <taxon>Paenibacillaceae</taxon>
        <taxon>Paenibacillus</taxon>
    </lineage>
</organism>
<dbReference type="Gene3D" id="3.60.20.10">
    <property type="entry name" value="Glutamine Phosphoribosylpyrophosphate, subunit 1, domain 1"/>
    <property type="match status" value="1"/>
</dbReference>
<keyword evidence="7 10" id="KW-0808">Transferase</keyword>
<dbReference type="CDD" id="cd05008">
    <property type="entry name" value="SIS_GlmS_GlmD_1"/>
    <property type="match status" value="1"/>
</dbReference>